<dbReference type="PANTHER" id="PTHR47032:SF1">
    <property type="entry name" value="UDP-D-XYLOSE:L-FUCOSE ALPHA-1,3-D-XYLOSYLTRANSFERASE-RELATED"/>
    <property type="match status" value="1"/>
</dbReference>
<dbReference type="PANTHER" id="PTHR47032">
    <property type="entry name" value="UDP-D-XYLOSE:L-FUCOSE ALPHA-1,3-D-XYLOSYLTRANSFERASE-RELATED"/>
    <property type="match status" value="1"/>
</dbReference>
<gene>
    <name evidence="2" type="ORF">EJ03DRAFT_273439</name>
</gene>
<feature type="domain" description="Nucleotide-diphospho-sugar transferase" evidence="1">
    <location>
        <begin position="61"/>
        <end position="284"/>
    </location>
</feature>
<dbReference type="GO" id="GO:0016757">
    <property type="term" value="F:glycosyltransferase activity"/>
    <property type="evidence" value="ECO:0007669"/>
    <property type="project" value="TreeGrafter"/>
</dbReference>
<name>A0A6G1L8B4_9PEZI</name>
<evidence type="ECO:0000313" key="2">
    <source>
        <dbReference type="EMBL" id="KAF2768832.1"/>
    </source>
</evidence>
<reference evidence="2" key="1">
    <citation type="journal article" date="2020" name="Stud. Mycol.">
        <title>101 Dothideomycetes genomes: a test case for predicting lifestyles and emergence of pathogens.</title>
        <authorList>
            <person name="Haridas S."/>
            <person name="Albert R."/>
            <person name="Binder M."/>
            <person name="Bloem J."/>
            <person name="Labutti K."/>
            <person name="Salamov A."/>
            <person name="Andreopoulos B."/>
            <person name="Baker S."/>
            <person name="Barry K."/>
            <person name="Bills G."/>
            <person name="Bluhm B."/>
            <person name="Cannon C."/>
            <person name="Castanera R."/>
            <person name="Culley D."/>
            <person name="Daum C."/>
            <person name="Ezra D."/>
            <person name="Gonzalez J."/>
            <person name="Henrissat B."/>
            <person name="Kuo A."/>
            <person name="Liang C."/>
            <person name="Lipzen A."/>
            <person name="Lutzoni F."/>
            <person name="Magnuson J."/>
            <person name="Mondo S."/>
            <person name="Nolan M."/>
            <person name="Ohm R."/>
            <person name="Pangilinan J."/>
            <person name="Park H.-J."/>
            <person name="Ramirez L."/>
            <person name="Alfaro M."/>
            <person name="Sun H."/>
            <person name="Tritt A."/>
            <person name="Yoshinaga Y."/>
            <person name="Zwiers L.-H."/>
            <person name="Turgeon B."/>
            <person name="Goodwin S."/>
            <person name="Spatafora J."/>
            <person name="Crous P."/>
            <person name="Grigoriev I."/>
        </authorList>
    </citation>
    <scope>NUCLEOTIDE SEQUENCE</scope>
    <source>
        <strain evidence="2">CBS 116005</strain>
    </source>
</reference>
<dbReference type="InterPro" id="IPR005069">
    <property type="entry name" value="Nucl-diP-sugar_transferase"/>
</dbReference>
<dbReference type="GO" id="GO:0005794">
    <property type="term" value="C:Golgi apparatus"/>
    <property type="evidence" value="ECO:0007669"/>
    <property type="project" value="TreeGrafter"/>
</dbReference>
<proteinExistence type="predicted"/>
<evidence type="ECO:0000313" key="3">
    <source>
        <dbReference type="Proteomes" id="UP000799436"/>
    </source>
</evidence>
<protein>
    <recommendedName>
        <fullName evidence="1">Nucleotide-diphospho-sugar transferase domain-containing protein</fullName>
    </recommendedName>
</protein>
<dbReference type="InterPro" id="IPR052636">
    <property type="entry name" value="UDP-D-xylose:L-fucose_XylT"/>
</dbReference>
<accession>A0A6G1L8B4</accession>
<keyword evidence="3" id="KW-1185">Reference proteome</keyword>
<dbReference type="EMBL" id="ML995840">
    <property type="protein sequence ID" value="KAF2768832.1"/>
    <property type="molecule type" value="Genomic_DNA"/>
</dbReference>
<sequence length="344" mass="39643">MWTGTSYQLPVRNSHITAHDFNTFSRHAINNTVVFVPVNMGMLHLAENLLCSLRQTTFDAKKLVFWALDDQAQGILEGKGYATYRDSSLFATSDNENKHGDTSNYKRMMLERPKFFIDFLSTGFDLMMLDADTVYFQSPLDMLAQPNSTWPQADIVFSTDAREFYQEHPAFHDAWRRGDNVPPVCNGIFWMASNVHNINIWAEMLGIFNGGWATSWYRQRTQFWDDQRGMDVLLNDGRAKVIGPYPAGISEDEVPVPHTQRYGKPMINVRLLDQTRVVNGQLLRNRSQQYQHYLAELRAMGGERIAAHFNWATVDETKEEGAQAQDLWYLDDQGRCKFDHTHIS</sequence>
<dbReference type="AlphaFoldDB" id="A0A6G1L8B4"/>
<evidence type="ECO:0000259" key="1">
    <source>
        <dbReference type="Pfam" id="PF03407"/>
    </source>
</evidence>
<dbReference type="OrthoDB" id="2019572at2759"/>
<dbReference type="Proteomes" id="UP000799436">
    <property type="component" value="Unassembled WGS sequence"/>
</dbReference>
<organism evidence="2 3">
    <name type="scientific">Teratosphaeria nubilosa</name>
    <dbReference type="NCBI Taxonomy" id="161662"/>
    <lineage>
        <taxon>Eukaryota</taxon>
        <taxon>Fungi</taxon>
        <taxon>Dikarya</taxon>
        <taxon>Ascomycota</taxon>
        <taxon>Pezizomycotina</taxon>
        <taxon>Dothideomycetes</taxon>
        <taxon>Dothideomycetidae</taxon>
        <taxon>Mycosphaerellales</taxon>
        <taxon>Teratosphaeriaceae</taxon>
        <taxon>Teratosphaeria</taxon>
    </lineage>
</organism>
<dbReference type="Pfam" id="PF03407">
    <property type="entry name" value="Nucleotid_trans"/>
    <property type="match status" value="1"/>
</dbReference>